<keyword evidence="5" id="KW-1185">Reference proteome</keyword>
<dbReference type="PANTHER" id="PTHR47814:SF1">
    <property type="entry name" value="PEPTIDYL-TRNA HYDROLASE ARFB"/>
    <property type="match status" value="1"/>
</dbReference>
<feature type="domain" description="Prokaryotic-type class I peptide chain release factors" evidence="3">
    <location>
        <begin position="36"/>
        <end position="155"/>
    </location>
</feature>
<comment type="similarity">
    <text evidence="1">Belongs to the prokaryotic/mitochondrial release factor family.</text>
</comment>
<reference evidence="5" key="1">
    <citation type="submission" date="2016-10" db="EMBL/GenBank/DDBJ databases">
        <authorList>
            <person name="Varghese N."/>
            <person name="Submissions S."/>
        </authorList>
    </citation>
    <scope>NUCLEOTIDE SEQUENCE [LARGE SCALE GENOMIC DNA]</scope>
    <source>
        <strain evidence="5">DSM 22017</strain>
    </source>
</reference>
<dbReference type="Proteomes" id="UP000198742">
    <property type="component" value="Unassembled WGS sequence"/>
</dbReference>
<dbReference type="GO" id="GO:0004045">
    <property type="term" value="F:peptidyl-tRNA hydrolase activity"/>
    <property type="evidence" value="ECO:0007669"/>
    <property type="project" value="TreeGrafter"/>
</dbReference>
<dbReference type="GO" id="GO:0003747">
    <property type="term" value="F:translation release factor activity"/>
    <property type="evidence" value="ECO:0007669"/>
    <property type="project" value="InterPro"/>
</dbReference>
<dbReference type="Gene3D" id="3.30.160.20">
    <property type="match status" value="1"/>
</dbReference>
<dbReference type="EMBL" id="FNRT01000002">
    <property type="protein sequence ID" value="SEC61620.1"/>
    <property type="molecule type" value="Genomic_DNA"/>
</dbReference>
<dbReference type="PANTHER" id="PTHR47814">
    <property type="entry name" value="PEPTIDYL-TRNA HYDROLASE ARFB"/>
    <property type="match status" value="1"/>
</dbReference>
<feature type="region of interest" description="Disordered" evidence="2">
    <location>
        <begin position="1"/>
        <end position="63"/>
    </location>
</feature>
<dbReference type="AlphaFoldDB" id="A0A1H4TZA2"/>
<feature type="region of interest" description="Disordered" evidence="2">
    <location>
        <begin position="94"/>
        <end position="162"/>
    </location>
</feature>
<evidence type="ECO:0000259" key="3">
    <source>
        <dbReference type="Pfam" id="PF00472"/>
    </source>
</evidence>
<name>A0A1H4TZA2_9ACTN</name>
<protein>
    <submittedName>
        <fullName evidence="4">Ribosome-associated protein</fullName>
    </submittedName>
</protein>
<gene>
    <name evidence="4" type="ORF">SAMN04489844_2636</name>
</gene>
<dbReference type="GO" id="GO:0043022">
    <property type="term" value="F:ribosome binding"/>
    <property type="evidence" value="ECO:0007669"/>
    <property type="project" value="TreeGrafter"/>
</dbReference>
<accession>A0A1H4TZA2</accession>
<evidence type="ECO:0000256" key="2">
    <source>
        <dbReference type="SAM" id="MobiDB-lite"/>
    </source>
</evidence>
<dbReference type="InterPro" id="IPR045853">
    <property type="entry name" value="Pep_chain_release_fac_I_sf"/>
</dbReference>
<dbReference type="NCBIfam" id="NF006718">
    <property type="entry name" value="PRK09256.1"/>
    <property type="match status" value="1"/>
</dbReference>
<organism evidence="4 5">
    <name type="scientific">Nocardioides exalbidus</name>
    <dbReference type="NCBI Taxonomy" id="402596"/>
    <lineage>
        <taxon>Bacteria</taxon>
        <taxon>Bacillati</taxon>
        <taxon>Actinomycetota</taxon>
        <taxon>Actinomycetes</taxon>
        <taxon>Propionibacteriales</taxon>
        <taxon>Nocardioidaceae</taxon>
        <taxon>Nocardioides</taxon>
    </lineage>
</organism>
<dbReference type="SUPFAM" id="SSF75620">
    <property type="entry name" value="Release factor"/>
    <property type="match status" value="1"/>
</dbReference>
<dbReference type="STRING" id="402596.SAMN04489844_2636"/>
<proteinExistence type="inferred from homology"/>
<sequence length="162" mass="17691">MRAAGRVKPDGPTSHNGGMRDLHVPAGPGLPDGLVVPASELVERFSRSPGPGGQSVNTSDSRVELDYDVASSTALTDTQRSRALRRWPSGTVSIAASEHRSQHRNRVAARERLAEQLRSALAPPPPPRRPTKPSRGAKERRLRAKKERASTKSLRGRVRERD</sequence>
<evidence type="ECO:0000313" key="4">
    <source>
        <dbReference type="EMBL" id="SEC61620.1"/>
    </source>
</evidence>
<dbReference type="InterPro" id="IPR000352">
    <property type="entry name" value="Pep_chain_release_fac_I"/>
</dbReference>
<dbReference type="Pfam" id="PF00472">
    <property type="entry name" value="RF-1"/>
    <property type="match status" value="1"/>
</dbReference>
<evidence type="ECO:0000256" key="1">
    <source>
        <dbReference type="ARBA" id="ARBA00010835"/>
    </source>
</evidence>
<evidence type="ECO:0000313" key="5">
    <source>
        <dbReference type="Proteomes" id="UP000198742"/>
    </source>
</evidence>
<dbReference type="GO" id="GO:0072344">
    <property type="term" value="P:rescue of stalled ribosome"/>
    <property type="evidence" value="ECO:0007669"/>
    <property type="project" value="TreeGrafter"/>
</dbReference>